<dbReference type="RefSeq" id="WP_139217619.1">
    <property type="nucleotide sequence ID" value="NZ_JABUMX010000001.1"/>
</dbReference>
<dbReference type="Proteomes" id="UP000550508">
    <property type="component" value="Unassembled WGS sequence"/>
</dbReference>
<comment type="caution">
    <text evidence="1">The sequence shown here is derived from an EMBL/GenBank/DDBJ whole genome shotgun (WGS) entry which is preliminary data.</text>
</comment>
<dbReference type="AlphaFoldDB" id="A0A849VRR3"/>
<protein>
    <submittedName>
        <fullName evidence="1">Uncharacterized protein</fullName>
    </submittedName>
</protein>
<reference evidence="1 2" key="1">
    <citation type="submission" date="2020-05" db="EMBL/GenBank/DDBJ databases">
        <authorList>
            <person name="Kim M.K."/>
        </authorList>
    </citation>
    <scope>NUCLEOTIDE SEQUENCE [LARGE SCALE GENOMIC DNA]</scope>
    <source>
        <strain evidence="1 2">BT25</strain>
    </source>
</reference>
<sequence length="128" mass="14135">MAKYQIVDDPETNNLWLVNLDTHTAEYLDRDLIGSLGLAGQEFLSSINRIAGMTPGCTGRNDASDRALSFDKRSDASDRALFFDNRSDTSDHALSFDRRSDASDRMFSFDGLSNASDRSISTHHAGLN</sequence>
<name>A0A849VRR3_9HYPH</name>
<evidence type="ECO:0000313" key="2">
    <source>
        <dbReference type="Proteomes" id="UP000550508"/>
    </source>
</evidence>
<proteinExistence type="predicted"/>
<gene>
    <name evidence="1" type="ORF">HQ945_04835</name>
</gene>
<accession>A0A849VRR3</accession>
<keyword evidence="2" id="KW-1185">Reference proteome</keyword>
<organism evidence="1 2">
    <name type="scientific">Phyllobacterium pellucidum</name>
    <dbReference type="NCBI Taxonomy" id="2740464"/>
    <lineage>
        <taxon>Bacteria</taxon>
        <taxon>Pseudomonadati</taxon>
        <taxon>Pseudomonadota</taxon>
        <taxon>Alphaproteobacteria</taxon>
        <taxon>Hyphomicrobiales</taxon>
        <taxon>Phyllobacteriaceae</taxon>
        <taxon>Phyllobacterium</taxon>
    </lineage>
</organism>
<dbReference type="EMBL" id="JABUMX010000001">
    <property type="protein sequence ID" value="NTS30573.1"/>
    <property type="molecule type" value="Genomic_DNA"/>
</dbReference>
<evidence type="ECO:0000313" key="1">
    <source>
        <dbReference type="EMBL" id="NTS30573.1"/>
    </source>
</evidence>